<dbReference type="RefSeq" id="WP_075389864.1">
    <property type="nucleotide sequence ID" value="NZ_MSKS01000009.1"/>
</dbReference>
<feature type="transmembrane region" description="Helical" evidence="2">
    <location>
        <begin position="251"/>
        <end position="273"/>
    </location>
</feature>
<dbReference type="AlphaFoldDB" id="A0A1Q8WV91"/>
<dbReference type="OrthoDB" id="9785431at2"/>
<evidence type="ECO:0008006" key="5">
    <source>
        <dbReference type="Google" id="ProtNLM"/>
    </source>
</evidence>
<name>A0A1Q8WV91_9ACTO</name>
<comment type="caution">
    <text evidence="3">The sequence shown here is derived from an EMBL/GenBank/DDBJ whole genome shotgun (WGS) entry which is preliminary data.</text>
</comment>
<evidence type="ECO:0000256" key="1">
    <source>
        <dbReference type="SAM" id="MobiDB-lite"/>
    </source>
</evidence>
<evidence type="ECO:0000313" key="3">
    <source>
        <dbReference type="EMBL" id="OLO72017.1"/>
    </source>
</evidence>
<dbReference type="InterPro" id="IPR026898">
    <property type="entry name" value="PrsW"/>
</dbReference>
<organism evidence="3 4">
    <name type="scientific">Actinomyces oris</name>
    <dbReference type="NCBI Taxonomy" id="544580"/>
    <lineage>
        <taxon>Bacteria</taxon>
        <taxon>Bacillati</taxon>
        <taxon>Actinomycetota</taxon>
        <taxon>Actinomycetes</taxon>
        <taxon>Actinomycetales</taxon>
        <taxon>Actinomycetaceae</taxon>
        <taxon>Actinomyces</taxon>
    </lineage>
</organism>
<dbReference type="Pfam" id="PF13367">
    <property type="entry name" value="PrsW-protease"/>
    <property type="match status" value="1"/>
</dbReference>
<dbReference type="PANTHER" id="PTHR36844:SF1">
    <property type="entry name" value="PROTEASE PRSW"/>
    <property type="match status" value="1"/>
</dbReference>
<proteinExistence type="predicted"/>
<feature type="compositionally biased region" description="Basic and acidic residues" evidence="1">
    <location>
        <begin position="50"/>
        <end position="59"/>
    </location>
</feature>
<feature type="transmembrane region" description="Helical" evidence="2">
    <location>
        <begin position="285"/>
        <end position="306"/>
    </location>
</feature>
<evidence type="ECO:0000256" key="2">
    <source>
        <dbReference type="SAM" id="Phobius"/>
    </source>
</evidence>
<dbReference type="GO" id="GO:0008233">
    <property type="term" value="F:peptidase activity"/>
    <property type="evidence" value="ECO:0007669"/>
    <property type="project" value="InterPro"/>
</dbReference>
<feature type="transmembrane region" description="Helical" evidence="2">
    <location>
        <begin position="108"/>
        <end position="135"/>
    </location>
</feature>
<protein>
    <recommendedName>
        <fullName evidence="5">PrsW family intramembrane metalloprotease</fullName>
    </recommendedName>
</protein>
<feature type="transmembrane region" description="Helical" evidence="2">
    <location>
        <begin position="147"/>
        <end position="172"/>
    </location>
</feature>
<reference evidence="3 4" key="1">
    <citation type="submission" date="2016-12" db="EMBL/GenBank/DDBJ databases">
        <title>Genomic comparison of strains in the 'Actinomyces naeslundii' group.</title>
        <authorList>
            <person name="Mughal S.R."/>
            <person name="Do T."/>
            <person name="Gilbert S.C."/>
            <person name="Witherden E.A."/>
            <person name="Didelot X."/>
            <person name="Beighton D."/>
        </authorList>
    </citation>
    <scope>NUCLEOTIDE SEQUENCE [LARGE SCALE GENOMIC DNA]</scope>
    <source>
        <strain evidence="3 4">WE8B-23</strain>
    </source>
</reference>
<feature type="transmembrane region" description="Helical" evidence="2">
    <location>
        <begin position="221"/>
        <end position="239"/>
    </location>
</feature>
<keyword evidence="2" id="KW-0472">Membrane</keyword>
<keyword evidence="2" id="KW-1133">Transmembrane helix</keyword>
<dbReference type="PANTHER" id="PTHR36844">
    <property type="entry name" value="PROTEASE PRSW"/>
    <property type="match status" value="1"/>
</dbReference>
<feature type="transmembrane region" description="Helical" evidence="2">
    <location>
        <begin position="76"/>
        <end position="96"/>
    </location>
</feature>
<dbReference type="Proteomes" id="UP000185963">
    <property type="component" value="Unassembled WGS sequence"/>
</dbReference>
<accession>A0A1Q8WV91</accession>
<feature type="compositionally biased region" description="Pro residues" evidence="1">
    <location>
        <begin position="1"/>
        <end position="10"/>
    </location>
</feature>
<feature type="transmembrane region" description="Helical" evidence="2">
    <location>
        <begin position="312"/>
        <end position="332"/>
    </location>
</feature>
<evidence type="ECO:0000313" key="4">
    <source>
        <dbReference type="Proteomes" id="UP000185963"/>
    </source>
</evidence>
<dbReference type="EMBL" id="MSKS01000009">
    <property type="protein sequence ID" value="OLO72017.1"/>
    <property type="molecule type" value="Genomic_DNA"/>
</dbReference>
<keyword evidence="2" id="KW-0812">Transmembrane</keyword>
<feature type="region of interest" description="Disordered" evidence="1">
    <location>
        <begin position="1"/>
        <end position="60"/>
    </location>
</feature>
<sequence>MSMPPSPWAPRPGYRRSSALPQISADSGPLTGVGQRYQVHRDSQGTPPSRDSDSQDGRQQHAQVASLIPPGIPAKVGALVMLTAIVLFSLYTLYFFSGLHKDFGPVVLPSFLLALIPLCGVLVVTMLLAGVFWYVRWEPRPPGVFTAVTLIVAFLWGTSVSTLCSMVVNGWVARVITEAMGDPGAAGVISAPLVEELTKGLGVLFVFLIWRRAINGTIDGVVYAAFTAAGFAFVENILYFVQGWEYVRTIFVMRALLSPFAHLTFTACTGVAIGVSSRRRSQYAWAWMAPVGLVGAIVLHATWNGFVAENFGVYLLLQFPFYALCAGLVSWLRWSERRSMRRGIEDYAHAGWFSPAEVQMLTTGGGRRAGRRWAVTRGPQAAAAMNTFQKGAAELAQLRQQAVDSHVQGELSVKETELLTRISSARRSFLGAG</sequence>
<gene>
    <name evidence="3" type="ORF">BKH20_02860</name>
</gene>